<dbReference type="OrthoDB" id="72892at2759"/>
<feature type="domain" description="URB1 N-terminal" evidence="2">
    <location>
        <begin position="86"/>
        <end position="422"/>
    </location>
</feature>
<dbReference type="InterPro" id="IPR016024">
    <property type="entry name" value="ARM-type_fold"/>
</dbReference>
<gene>
    <name evidence="5" type="ORF">CVT24_007149</name>
</gene>
<evidence type="ECO:0000259" key="2">
    <source>
        <dbReference type="Pfam" id="PF11707"/>
    </source>
</evidence>
<dbReference type="GO" id="GO:0000466">
    <property type="term" value="P:maturation of 5.8S rRNA from tricistronic rRNA transcript (SSU-rRNA, 5.8S rRNA, LSU-rRNA)"/>
    <property type="evidence" value="ECO:0007669"/>
    <property type="project" value="TreeGrafter"/>
</dbReference>
<dbReference type="InterPro" id="IPR059018">
    <property type="entry name" value="HEAT_URB1"/>
</dbReference>
<proteinExistence type="predicted"/>
<dbReference type="Pfam" id="PF16201">
    <property type="entry name" value="NopRA1"/>
    <property type="match status" value="1"/>
</dbReference>
<evidence type="ECO:0000259" key="4">
    <source>
        <dbReference type="Pfam" id="PF26140"/>
    </source>
</evidence>
<sequence length="2061" mass="230292">MPIKSTTGPPPAKRARVEKTTKKTTQFSDANQIRNALRTDNPDALNEALSSLRNQLTVHTQEQTVSPQDARLELVKQWTSASPNAQELFDVWDNANPRQNTSQALVLSILSAILTLLSAHYSDYALGHPIMKLLLSPTRLRQLNSYIGGTNNELILVTLKLYNVMSNFAGGRERKAVLEGFAWEIKSLPKLLNMRRKVQGGIDRTDPLTRPDIRTLYILLLLSFVDSNNASQVKTAFLEQHRDAFLAIFKGLIQDHYNLARRILEVCWTGIWSDVKVKRTIKIGLFNETTLGHLIKLYERTQPDDEDGEQIPANLVHHFLLGICTRPGFGICFKDNGWYNRETDSDEAGDARDEDDGNKKKGGKIYNKILANILKTLKVNEDARQQELATKILAACPELVAGYWPAAALTLEPRLSSKWIANIAFFGNILSLPVPTSSFYLPGTQHYNPTPPPLSNIIENILPSVNTRNNFSKGLQSTSGLVQHCTAIALSKCLLKYTAVTQQITEIVASLEEDHENGQWTKRLRELERDVRKRVPDFQVIVAFSQQKPGAVGATPAHPTKTALLAESAQRVLWLYHKCLPAVVAEARFDIAKLLQGITESEADTSEEEPDAPTRLYRIQQLHILSLLRDSDQFVWSTKIGSLPHTPFYILLTSFTSASIPAIRQTFTNLLRHILSQSIMFQEDRNEPQHWLNALPLNRSALPQQLPGQISLRGEVTPLITFLDDCVQRCLKTPYRYIESLHAFAIASHPVKDQVDRLDMLPSPLLMTFVEQLEAKINNKTLTLVDVMSLASYLRKLVFYLTGKTSTLYFLAALARKVDEVLSEVKLVDLHGEEVTMVQAVRGQVAMLHRLVAFTPRPHLVHPTPNELLELLTQAEHFSSESDNSSSLAYEIIDWIRLHGGTAGSEGTSRVIQTLQTLYPQSLNVLLEELDPQESADFTAIGFIRPSTAWLYVHMSHQLSQTQAQDVVVSSLFTSQPTAGDLSHATRIVLHGLNSSRQQTEAFKGHLALLTKIFTHARAVVDSSEFNALTEMALLEEGGLKEFLFAPADADLVGDIKALLESCLDSSTPRDRWLVRDISAYWLNALKDSANSQSDAQISTACLWIKYNESPQLFELLSGFSTASTLSAAGVTIINAILEALKLRTSSEVEAEASLSQNLVELLRLHSLLPDSTLLDEVASIAVETCLPYALDGCHSVQTLESSLATVVKRSQTRWSQRSQSNILSQIDVAQFLKSGSLTEATTKIVSGLIYHHPSPISVLRDWLKSDRTAEEDDAHLIPILCALVDSLNSDEDELYSDAVWDKLISRLVVVVRTTDAPDELSVRARRIILAVLQKSNSSSLMGRLDKGSSTVSLGELYLAVELARRMSVQAKDILTSVLDKAMQYVIDNLPLEDDSVEFAAYVENLATLIRLTSLSKPGFVETLLSVVVQNLSSRADAIYLAIAAVETTPLKPLSVNRTIQSIVQHTHFFKACNGTSSESKSIRNAVITLLYRLFHTHPHNTCQVTHIEPLIYVYHGTLSRSDVRILSIFQLFESQRKLSVVPLLCRWSSSVNISSQTALEALQSLDPINVLRSIINFPTRRKLSLDDKSTMDALDRQHQDAEMLYDPVFIMLMFGHMLVDGPPTSAFGWIELFRTNIVSLFIRALSAKDEEIRSIAMVQIVGLWKQLETADFHEKPHVTYILNILKDTFQAPDTTELSTSSSPRRLPTYSSLILSHALRGVFHPSNFIYPLTARFLLQRPELDLSDVPMLYGMLYSSTDDWKKERGWIVRFLSDGMVGSDDWRVLKRRHTWELLASMMQSAEEDKSLRLGALEFLANLTCNAHSATSLILKSGLLSWIEMQLLQTSASTVDNESIEWIKILENILVVVDPSKLESATSGEWRSIICRCLARLLDESRCSSAAQNFLHASPVILRLASLNGAQSGRTKSEDLPSLLRLATHQLHKLEPSIPTSVPQTISPDALKTLKSKFIHQAPHRSNTIHQRIQVDDHEVSPTALQPKLVAWGTNLELLWQACMLTTQSKDTWDALTPRLLLWRSLIGEQNTAIGEWARKEVVGNVKKA</sequence>
<evidence type="ECO:0000256" key="1">
    <source>
        <dbReference type="SAM" id="MobiDB-lite"/>
    </source>
</evidence>
<reference evidence="5 6" key="1">
    <citation type="journal article" date="2018" name="Evol. Lett.">
        <title>Horizontal gene cluster transfer increased hallucinogenic mushroom diversity.</title>
        <authorList>
            <person name="Reynolds H.T."/>
            <person name="Vijayakumar V."/>
            <person name="Gluck-Thaler E."/>
            <person name="Korotkin H.B."/>
            <person name="Matheny P.B."/>
            <person name="Slot J.C."/>
        </authorList>
    </citation>
    <scope>NUCLEOTIDE SEQUENCE [LARGE SCALE GENOMIC DNA]</scope>
    <source>
        <strain evidence="5 6">2629</strain>
    </source>
</reference>
<dbReference type="InterPro" id="IPR021714">
    <property type="entry name" value="URB1_N"/>
</dbReference>
<dbReference type="FunCoup" id="A0A409YPI0">
    <property type="interactions" value="96"/>
</dbReference>
<comment type="caution">
    <text evidence="5">The sequence shown here is derived from an EMBL/GenBank/DDBJ whole genome shotgun (WGS) entry which is preliminary data.</text>
</comment>
<dbReference type="InterPro" id="IPR039844">
    <property type="entry name" value="URB1"/>
</dbReference>
<dbReference type="Pfam" id="PF26140">
    <property type="entry name" value="HEAT_URB1"/>
    <property type="match status" value="1"/>
</dbReference>
<organism evidence="5 6">
    <name type="scientific">Panaeolus cyanescens</name>
    <dbReference type="NCBI Taxonomy" id="181874"/>
    <lineage>
        <taxon>Eukaryota</taxon>
        <taxon>Fungi</taxon>
        <taxon>Dikarya</taxon>
        <taxon>Basidiomycota</taxon>
        <taxon>Agaricomycotina</taxon>
        <taxon>Agaricomycetes</taxon>
        <taxon>Agaricomycetidae</taxon>
        <taxon>Agaricales</taxon>
        <taxon>Agaricineae</taxon>
        <taxon>Galeropsidaceae</taxon>
        <taxon>Panaeolus</taxon>
    </lineage>
</organism>
<dbReference type="PANTHER" id="PTHR13500">
    <property type="entry name" value="NUCLEOLAR PRERIBOSOMAL-ASSOCIATED PROTEIN 1"/>
    <property type="match status" value="1"/>
</dbReference>
<protein>
    <recommendedName>
        <fullName evidence="7">Nucleolar pre-ribosomal-associated protein 1 N-terminal domain-containing protein</fullName>
    </recommendedName>
</protein>
<dbReference type="PANTHER" id="PTHR13500:SF0">
    <property type="entry name" value="NUCLEOLAR PRE-RIBOSOMAL-ASSOCIATED PROTEIN 1"/>
    <property type="match status" value="1"/>
</dbReference>
<dbReference type="STRING" id="181874.A0A409YPI0"/>
<feature type="region of interest" description="Disordered" evidence="1">
    <location>
        <begin position="1"/>
        <end position="24"/>
    </location>
</feature>
<evidence type="ECO:0008006" key="7">
    <source>
        <dbReference type="Google" id="ProtNLM"/>
    </source>
</evidence>
<dbReference type="SUPFAM" id="SSF48371">
    <property type="entry name" value="ARM repeat"/>
    <property type="match status" value="1"/>
</dbReference>
<evidence type="ECO:0000259" key="3">
    <source>
        <dbReference type="Pfam" id="PF16201"/>
    </source>
</evidence>
<dbReference type="InParanoid" id="A0A409YPI0"/>
<evidence type="ECO:0000313" key="6">
    <source>
        <dbReference type="Proteomes" id="UP000284842"/>
    </source>
</evidence>
<feature type="domain" description="URB1 central HEAT repeat" evidence="4">
    <location>
        <begin position="643"/>
        <end position="794"/>
    </location>
</feature>
<dbReference type="Pfam" id="PF11707">
    <property type="entry name" value="Npa1"/>
    <property type="match status" value="1"/>
</dbReference>
<name>A0A409YPI0_9AGAR</name>
<accession>A0A409YPI0</accession>
<dbReference type="InterPro" id="IPR032436">
    <property type="entry name" value="URB1_C"/>
</dbReference>
<dbReference type="EMBL" id="NHTK01000876">
    <property type="protein sequence ID" value="PPR04905.1"/>
    <property type="molecule type" value="Genomic_DNA"/>
</dbReference>
<dbReference type="GO" id="GO:0005730">
    <property type="term" value="C:nucleolus"/>
    <property type="evidence" value="ECO:0007669"/>
    <property type="project" value="TreeGrafter"/>
</dbReference>
<dbReference type="GO" id="GO:0000463">
    <property type="term" value="P:maturation of LSU-rRNA from tricistronic rRNA transcript (SSU-rRNA, 5.8S rRNA, LSU-rRNA)"/>
    <property type="evidence" value="ECO:0007669"/>
    <property type="project" value="TreeGrafter"/>
</dbReference>
<dbReference type="Proteomes" id="UP000284842">
    <property type="component" value="Unassembled WGS sequence"/>
</dbReference>
<feature type="domain" description="URB1 C-terminal" evidence="3">
    <location>
        <begin position="1640"/>
        <end position="1838"/>
    </location>
</feature>
<evidence type="ECO:0000313" key="5">
    <source>
        <dbReference type="EMBL" id="PPR04905.1"/>
    </source>
</evidence>
<keyword evidence="6" id="KW-1185">Reference proteome</keyword>